<name>A0AAV6FR13_9TELE</name>
<sequence length="106" mass="12741">MQNALLLAVQKSTKHFIVSQSKRTEERHGLNLYLMAISMLQLARNRQQSFRDRLFLKLRSVQGRISRETHLKRQRSSNFARNTCRRGTCQYIINITYRRKTSYKMY</sequence>
<reference evidence="1" key="1">
    <citation type="submission" date="2020-10" db="EMBL/GenBank/DDBJ databases">
        <title>Chromosome-scale genome assembly of the Allis shad, Alosa alosa.</title>
        <authorList>
            <person name="Margot Z."/>
            <person name="Christophe K."/>
            <person name="Cabau C."/>
            <person name="Louis A."/>
            <person name="Berthelot C."/>
            <person name="Parey E."/>
            <person name="Roest Crollius H."/>
            <person name="Montfort J."/>
            <person name="Robinson-Rechavi M."/>
            <person name="Bucao C."/>
            <person name="Bouchez O."/>
            <person name="Gislard M."/>
            <person name="Lluch J."/>
            <person name="Milhes M."/>
            <person name="Lampietro C."/>
            <person name="Lopez Roques C."/>
            <person name="Donnadieu C."/>
            <person name="Braasch I."/>
            <person name="Desvignes T."/>
            <person name="Postlethwait J."/>
            <person name="Bobe J."/>
            <person name="Guiguen Y."/>
        </authorList>
    </citation>
    <scope>NUCLEOTIDE SEQUENCE</scope>
    <source>
        <strain evidence="1">M-15738</strain>
        <tissue evidence="1">Blood</tissue>
    </source>
</reference>
<evidence type="ECO:0000313" key="1">
    <source>
        <dbReference type="EMBL" id="KAG5264152.1"/>
    </source>
</evidence>
<dbReference type="EMBL" id="JADWDJ010000021">
    <property type="protein sequence ID" value="KAG5264152.1"/>
    <property type="molecule type" value="Genomic_DNA"/>
</dbReference>
<accession>A0AAV6FR13</accession>
<keyword evidence="2" id="KW-1185">Reference proteome</keyword>
<dbReference type="AlphaFoldDB" id="A0AAV6FR13"/>
<dbReference type="Proteomes" id="UP000823561">
    <property type="component" value="Chromosome 21"/>
</dbReference>
<comment type="caution">
    <text evidence="1">The sequence shown here is derived from an EMBL/GenBank/DDBJ whole genome shotgun (WGS) entry which is preliminary data.</text>
</comment>
<organism evidence="1 2">
    <name type="scientific">Alosa alosa</name>
    <name type="common">allis shad</name>
    <dbReference type="NCBI Taxonomy" id="278164"/>
    <lineage>
        <taxon>Eukaryota</taxon>
        <taxon>Metazoa</taxon>
        <taxon>Chordata</taxon>
        <taxon>Craniata</taxon>
        <taxon>Vertebrata</taxon>
        <taxon>Euteleostomi</taxon>
        <taxon>Actinopterygii</taxon>
        <taxon>Neopterygii</taxon>
        <taxon>Teleostei</taxon>
        <taxon>Clupei</taxon>
        <taxon>Clupeiformes</taxon>
        <taxon>Clupeoidei</taxon>
        <taxon>Clupeidae</taxon>
        <taxon>Alosa</taxon>
    </lineage>
</organism>
<evidence type="ECO:0000313" key="2">
    <source>
        <dbReference type="Proteomes" id="UP000823561"/>
    </source>
</evidence>
<gene>
    <name evidence="1" type="ORF">AALO_G00272720</name>
</gene>
<protein>
    <submittedName>
        <fullName evidence="1">Uncharacterized protein</fullName>
    </submittedName>
</protein>
<proteinExistence type="predicted"/>